<dbReference type="SUPFAM" id="SSF56112">
    <property type="entry name" value="Protein kinase-like (PK-like)"/>
    <property type="match status" value="1"/>
</dbReference>
<dbReference type="PANTHER" id="PTHR33112:SF10">
    <property type="entry name" value="TOL"/>
    <property type="match status" value="1"/>
</dbReference>
<dbReference type="Pfam" id="PF06985">
    <property type="entry name" value="HET"/>
    <property type="match status" value="1"/>
</dbReference>
<comment type="caution">
    <text evidence="3">The sequence shown here is derived from an EMBL/GenBank/DDBJ whole genome shotgun (WGS) entry which is preliminary data.</text>
</comment>
<dbReference type="InterPro" id="IPR011009">
    <property type="entry name" value="Kinase-like_dom_sf"/>
</dbReference>
<feature type="compositionally biased region" description="Basic and acidic residues" evidence="1">
    <location>
        <begin position="419"/>
        <end position="429"/>
    </location>
</feature>
<dbReference type="InterPro" id="IPR010730">
    <property type="entry name" value="HET"/>
</dbReference>
<feature type="compositionally biased region" description="Polar residues" evidence="1">
    <location>
        <begin position="397"/>
        <end position="411"/>
    </location>
</feature>
<proteinExistence type="predicted"/>
<accession>A0ABY0FR18</accession>
<organism evidence="3 4">
    <name type="scientific">Alternaria tenuissima</name>
    <dbReference type="NCBI Taxonomy" id="119927"/>
    <lineage>
        <taxon>Eukaryota</taxon>
        <taxon>Fungi</taxon>
        <taxon>Dikarya</taxon>
        <taxon>Ascomycota</taxon>
        <taxon>Pezizomycotina</taxon>
        <taxon>Dothideomycetes</taxon>
        <taxon>Pleosporomycetidae</taxon>
        <taxon>Pleosporales</taxon>
        <taxon>Pleosporineae</taxon>
        <taxon>Pleosporaceae</taxon>
        <taxon>Alternaria</taxon>
        <taxon>Alternaria sect. Alternaria</taxon>
        <taxon>Alternaria alternata complex</taxon>
    </lineage>
</organism>
<sequence>MVMALKSRLGKGTNHAPRKDTVSANNSTTGDSMNVIKELAKEVDRACCENSEGHRFLPYNRISDFASEKAIRSVFGATKCFRSMRDLIKFIQDDASRLFLILVLMESDALEQRLHDFREEGFVDNVLPIKLIQDVSAKTLRIQDPPDNRTYRVFRNWERTKKDLFVDIYQWRFTAPVFGTTRFHQELPVGQWLPFLEVAPQPASSGYFGEVTRTVIHAKHIDPSTELPTFMWTSKELDQYDKPLQINAIAIAVKKAKEGEDDPNYNRAAFFDKEVKSLTLLREHLQRYRSKNIIKPISGYKIGHCRCLIFAWADGGNLGGYWEKHPTRARERDDILWQLRQFEGICSALKELHGNNIRHGDLKPENILWFDSENKKGTLQIADLGLATFHEKEASTKNRQGMPTQTPSGTSRYEPPEMDDQRNKSDPRSRQYDIWSFGCVVFELLLWLAYGPNGIKIFRRYTPYFWQKVFERGSNRYMIHDYVEATMEALDSEFKTGTAHKDLLNLVRSRLLVVKVAANYDDVSDDCRESATKVHECFQKIIHGCEHQISYLEPLKDELQYPEAALNEKAPQRDDPQRNEFEERNGRLAVPGQKDATKPALSSSYEQMEDSSLESSQQGPDIPVLRVRHPTFDLADNNLSRQTSQASNHHENSSNLNNDWTSVPDNDFAARFFDSIGWDRVKLPPVDVYTSVCRHSFSSGTPDLFGVTCDLTILQEKATACELCSILQIALARKGLEAPKVVRLRSDTAHIGIADGPNLLSLYCEPDPEAPVLKDTQLGLTRFFDTSSFEFYALLKSWISVCDSNHGRCQRDKNALTMPTRLLEVEDGLRLVDSSDIQPSRYVALSHCWGNLQSSERFCTYKKNITQRKAGIEFDALPMTFRDAVTVARRLSMDYIWIDSLCIIQDDETDWQSEASKMEQVFSDAYFTIGASSAESSLDGFLADRNPRSVVRVPNDTVRSIYACIDIDDFHKDVELSRLNTRGWVLQERALSRRTIFFTSTQVYWECGAGIHCETLTRLENSRTALLGDANFPAYAGRYYKDGRQLLIQDLYERYSGLAFTKPADRSVAILGLQKRLSRAFKTNAAHGLFDVYFARGLLWKRGGWQPMNRIDQPLGRQVPSWSSLSKEGLIRYMDSETELRFKETQWAIDDFTNPFAGVEGSVHEYDMVYFLGRARRLLLSRIDMLLYITFDVHQEFEVDNLRCVVIGKDKFVEGQGSPKIHVLVIHQSRNPVGDLIWERVGVASLNSIAVHKDGMWVKVY</sequence>
<evidence type="ECO:0000259" key="2">
    <source>
        <dbReference type="PROSITE" id="PS50011"/>
    </source>
</evidence>
<feature type="region of interest" description="Disordered" evidence="1">
    <location>
        <begin position="567"/>
        <end position="621"/>
    </location>
</feature>
<name>A0ABY0FR18_9PLEO</name>
<feature type="compositionally biased region" description="Basic and acidic residues" evidence="1">
    <location>
        <begin position="570"/>
        <end position="586"/>
    </location>
</feature>
<dbReference type="InterPro" id="IPR000719">
    <property type="entry name" value="Prot_kinase_dom"/>
</dbReference>
<protein>
    <recommendedName>
        <fullName evidence="2">Protein kinase domain-containing protein</fullName>
    </recommendedName>
</protein>
<feature type="region of interest" description="Disordered" evidence="1">
    <location>
        <begin position="1"/>
        <end position="29"/>
    </location>
</feature>
<reference evidence="4" key="1">
    <citation type="journal article" date="2019" name="bioRxiv">
        <title>Genomics, evolutionary history and diagnostics of the Alternaria alternata species group including apple and Asian pear pathotypes.</title>
        <authorList>
            <person name="Armitage A.D."/>
            <person name="Cockerton H.M."/>
            <person name="Sreenivasaprasad S."/>
            <person name="Woodhall J.W."/>
            <person name="Lane C.R."/>
            <person name="Harrison R.J."/>
            <person name="Clarkson J.P."/>
        </authorList>
    </citation>
    <scope>NUCLEOTIDE SEQUENCE [LARGE SCALE GENOMIC DNA]</scope>
    <source>
        <strain evidence="4">FERA 635</strain>
    </source>
</reference>
<evidence type="ECO:0000256" key="1">
    <source>
        <dbReference type="SAM" id="MobiDB-lite"/>
    </source>
</evidence>
<dbReference type="SMART" id="SM00220">
    <property type="entry name" value="S_TKc"/>
    <property type="match status" value="1"/>
</dbReference>
<dbReference type="PROSITE" id="PS50011">
    <property type="entry name" value="PROTEIN_KINASE_DOM"/>
    <property type="match status" value="1"/>
</dbReference>
<evidence type="ECO:0000313" key="4">
    <source>
        <dbReference type="Proteomes" id="UP000293195"/>
    </source>
</evidence>
<gene>
    <name evidence="3" type="ORF">AA0119_g12497</name>
</gene>
<dbReference type="EMBL" id="PDXF01000122">
    <property type="protein sequence ID" value="RYN87283.1"/>
    <property type="molecule type" value="Genomic_DNA"/>
</dbReference>
<dbReference type="Pfam" id="PF00069">
    <property type="entry name" value="Pkinase"/>
    <property type="match status" value="1"/>
</dbReference>
<dbReference type="CDD" id="cd00180">
    <property type="entry name" value="PKc"/>
    <property type="match status" value="1"/>
</dbReference>
<dbReference type="Gene3D" id="1.10.510.10">
    <property type="entry name" value="Transferase(Phosphotransferase) domain 1"/>
    <property type="match status" value="1"/>
</dbReference>
<dbReference type="PANTHER" id="PTHR33112">
    <property type="entry name" value="DOMAIN PROTEIN, PUTATIVE-RELATED"/>
    <property type="match status" value="1"/>
</dbReference>
<keyword evidence="4" id="KW-1185">Reference proteome</keyword>
<feature type="domain" description="Protein kinase" evidence="2">
    <location>
        <begin position="197"/>
        <end position="538"/>
    </location>
</feature>
<dbReference type="Proteomes" id="UP000293195">
    <property type="component" value="Unassembled WGS sequence"/>
</dbReference>
<evidence type="ECO:0000313" key="3">
    <source>
        <dbReference type="EMBL" id="RYN87283.1"/>
    </source>
</evidence>
<feature type="region of interest" description="Disordered" evidence="1">
    <location>
        <begin position="394"/>
        <end position="429"/>
    </location>
</feature>